<sequence>PRQQGQQDVNGNSSFDKENENKLELTGPAVKQGPPVAPKPVWYRQSLKKIREEQTQKKTTKSPVDPPSSVGYSRSFGSRGQTSSNTNLSIRQKIHSFETFSSPESPEKVITAKRQVSTSSSLPTIEKETKVNCKMYYHGNTIYSILTCLYISLKYLSHRHYLLQ</sequence>
<reference evidence="2" key="1">
    <citation type="submission" date="2025-08" db="UniProtKB">
        <authorList>
            <consortium name="Ensembl"/>
        </authorList>
    </citation>
    <scope>IDENTIFICATION</scope>
</reference>
<feature type="compositionally biased region" description="Polar residues" evidence="1">
    <location>
        <begin position="1"/>
        <end position="14"/>
    </location>
</feature>
<dbReference type="Ensembl" id="ENSPMGT00000018176.1">
    <property type="protein sequence ID" value="ENSPMGP00000017025.1"/>
    <property type="gene ID" value="ENSPMGG00000013941.1"/>
</dbReference>
<feature type="compositionally biased region" description="Polar residues" evidence="1">
    <location>
        <begin position="70"/>
        <end position="89"/>
    </location>
</feature>
<dbReference type="AlphaFoldDB" id="A0A3B4AK12"/>
<organism evidence="2 3">
    <name type="scientific">Periophthalmus magnuspinnatus</name>
    <dbReference type="NCBI Taxonomy" id="409849"/>
    <lineage>
        <taxon>Eukaryota</taxon>
        <taxon>Metazoa</taxon>
        <taxon>Chordata</taxon>
        <taxon>Craniata</taxon>
        <taxon>Vertebrata</taxon>
        <taxon>Euteleostomi</taxon>
        <taxon>Actinopterygii</taxon>
        <taxon>Neopterygii</taxon>
        <taxon>Teleostei</taxon>
        <taxon>Neoteleostei</taxon>
        <taxon>Acanthomorphata</taxon>
        <taxon>Gobiaria</taxon>
        <taxon>Gobiiformes</taxon>
        <taxon>Gobioidei</taxon>
        <taxon>Gobiidae</taxon>
        <taxon>Oxudercinae</taxon>
        <taxon>Periophthalmus</taxon>
    </lineage>
</organism>
<feature type="region of interest" description="Disordered" evidence="1">
    <location>
        <begin position="1"/>
        <end position="89"/>
    </location>
</feature>
<evidence type="ECO:0000313" key="2">
    <source>
        <dbReference type="Ensembl" id="ENSPMGP00000017025.1"/>
    </source>
</evidence>
<dbReference type="PANTHER" id="PTHR48484">
    <property type="entry name" value="PRO-INTERLEUKIN-16"/>
    <property type="match status" value="1"/>
</dbReference>
<evidence type="ECO:0000313" key="3">
    <source>
        <dbReference type="Proteomes" id="UP000261520"/>
    </source>
</evidence>
<protein>
    <submittedName>
        <fullName evidence="2">Uncharacterized protein</fullName>
    </submittedName>
</protein>
<dbReference type="Proteomes" id="UP000261520">
    <property type="component" value="Unplaced"/>
</dbReference>
<name>A0A3B4AK12_9GOBI</name>
<evidence type="ECO:0000256" key="1">
    <source>
        <dbReference type="SAM" id="MobiDB-lite"/>
    </source>
</evidence>
<accession>A0A3B4AK12</accession>
<keyword evidence="3" id="KW-1185">Reference proteome</keyword>
<dbReference type="GO" id="GO:0050930">
    <property type="term" value="P:induction of positive chemotaxis"/>
    <property type="evidence" value="ECO:0007669"/>
    <property type="project" value="InterPro"/>
</dbReference>
<proteinExistence type="predicted"/>
<dbReference type="PANTHER" id="PTHR48484:SF2">
    <property type="entry name" value="PRO-INTERLEUKIN-16"/>
    <property type="match status" value="1"/>
</dbReference>
<dbReference type="GO" id="GO:0005125">
    <property type="term" value="F:cytokine activity"/>
    <property type="evidence" value="ECO:0007669"/>
    <property type="project" value="InterPro"/>
</dbReference>
<dbReference type="InterPro" id="IPR055287">
    <property type="entry name" value="IL-16-like"/>
</dbReference>
<reference evidence="2" key="2">
    <citation type="submission" date="2025-09" db="UniProtKB">
        <authorList>
            <consortium name="Ensembl"/>
        </authorList>
    </citation>
    <scope>IDENTIFICATION</scope>
</reference>
<dbReference type="GO" id="GO:0042609">
    <property type="term" value="F:CD4 receptor binding"/>
    <property type="evidence" value="ECO:0007669"/>
    <property type="project" value="TreeGrafter"/>
</dbReference>
<dbReference type="GO" id="GO:0030595">
    <property type="term" value="P:leukocyte chemotaxis"/>
    <property type="evidence" value="ECO:0007669"/>
    <property type="project" value="TreeGrafter"/>
</dbReference>